<dbReference type="SUPFAM" id="SSF141868">
    <property type="entry name" value="EAL domain-like"/>
    <property type="match status" value="1"/>
</dbReference>
<dbReference type="InterPro" id="IPR013767">
    <property type="entry name" value="PAS_fold"/>
</dbReference>
<dbReference type="InterPro" id="IPR001633">
    <property type="entry name" value="EAL_dom"/>
</dbReference>
<feature type="transmembrane region" description="Helical" evidence="1">
    <location>
        <begin position="121"/>
        <end position="148"/>
    </location>
</feature>
<feature type="domain" description="PAS" evidence="2">
    <location>
        <begin position="307"/>
        <end position="381"/>
    </location>
</feature>
<evidence type="ECO:0000259" key="3">
    <source>
        <dbReference type="PROSITE" id="PS50883"/>
    </source>
</evidence>
<dbReference type="SMART" id="SM00052">
    <property type="entry name" value="EAL"/>
    <property type="match status" value="1"/>
</dbReference>
<reference evidence="6" key="1">
    <citation type="submission" date="2017-06" db="EMBL/GenBank/DDBJ databases">
        <title>Whole genome sequence of Laribacter hongkongensis LHGZ1.</title>
        <authorList>
            <person name="Chen D."/>
            <person name="Wu H."/>
            <person name="Chen J."/>
        </authorList>
    </citation>
    <scope>NUCLEOTIDE SEQUENCE [LARGE SCALE GENOMIC DNA]</scope>
    <source>
        <strain evidence="6">LHGZ1</strain>
    </source>
</reference>
<dbReference type="Proteomes" id="UP000197424">
    <property type="component" value="Chromosome"/>
</dbReference>
<dbReference type="CDD" id="cd01948">
    <property type="entry name" value="EAL"/>
    <property type="match status" value="1"/>
</dbReference>
<dbReference type="SMART" id="SM00267">
    <property type="entry name" value="GGDEF"/>
    <property type="match status" value="1"/>
</dbReference>
<proteinExistence type="predicted"/>
<dbReference type="Pfam" id="PF00990">
    <property type="entry name" value="GGDEF"/>
    <property type="match status" value="1"/>
</dbReference>
<dbReference type="InterPro" id="IPR029787">
    <property type="entry name" value="Nucleotide_cyclase"/>
</dbReference>
<dbReference type="InterPro" id="IPR035965">
    <property type="entry name" value="PAS-like_dom_sf"/>
</dbReference>
<dbReference type="CDD" id="cd00130">
    <property type="entry name" value="PAS"/>
    <property type="match status" value="3"/>
</dbReference>
<feature type="transmembrane region" description="Helical" evidence="1">
    <location>
        <begin position="15"/>
        <end position="33"/>
    </location>
</feature>
<evidence type="ECO:0000256" key="1">
    <source>
        <dbReference type="SAM" id="Phobius"/>
    </source>
</evidence>
<dbReference type="Pfam" id="PF00989">
    <property type="entry name" value="PAS"/>
    <property type="match status" value="1"/>
</dbReference>
<name>A0A248LP39_9NEIS</name>
<evidence type="ECO:0000259" key="2">
    <source>
        <dbReference type="PROSITE" id="PS50112"/>
    </source>
</evidence>
<protein>
    <submittedName>
        <fullName evidence="5">Putative signal transduction protein containing a membrane domain, an EAL and a GGDEF domain</fullName>
    </submittedName>
</protein>
<feature type="domain" description="GGDEF" evidence="4">
    <location>
        <begin position="706"/>
        <end position="839"/>
    </location>
</feature>
<dbReference type="Pfam" id="PF00563">
    <property type="entry name" value="EAL"/>
    <property type="match status" value="1"/>
</dbReference>
<dbReference type="Pfam" id="PF13426">
    <property type="entry name" value="PAS_9"/>
    <property type="match status" value="1"/>
</dbReference>
<keyword evidence="1" id="KW-0812">Transmembrane</keyword>
<dbReference type="InterPro" id="IPR001610">
    <property type="entry name" value="PAC"/>
</dbReference>
<evidence type="ECO:0000313" key="5">
    <source>
        <dbReference type="EMBL" id="ASJ26194.1"/>
    </source>
</evidence>
<dbReference type="InterPro" id="IPR013655">
    <property type="entry name" value="PAS_fold_3"/>
</dbReference>
<dbReference type="InterPro" id="IPR035919">
    <property type="entry name" value="EAL_sf"/>
</dbReference>
<sequence>MPIVLPLPAPRQPRVLVWVAIVLGMAAVAWLSLVPARVSPAAPLVWWPVGVALAVMLRYGLRTLPALWLGLMAGMTLGMPAEPLLHMLSDSLPDLLVAGSVAVWGRWLLGQSQLPPWRQALPGLLLLVLLVLAGASVNCLLALLLPGLPHPLWREPLLEWWLADLLGLLVVGTLSMPGRWRLGSWAMEAERAAVLTIGVVSWSAAAWLEGPAPLVSQLVSFGFVPLVVWTAIRLTLRDVGLLTLLAVLPFYVLGVAPAGLEQIGLATGSGTGFVVMLLVLYLHDSEQQRHRQERLRRQEMRQLRRAQRDIILQAADMIPSAVVLTRLSDQTIVYANEALARLFGYPRASFIGRTSLEMGIWNNPDDRHELLARMHAPVPQPFNCWMRRADGTRFCIELQSSRVTWGDSAYMLTVAHDIDQLVRAESLARDGERSIKEALARAQIGYVDLDLARDRAVGNSVMAEMMGYPDDGAVLSPIPQDWIGRVHPDDRDMVRLRYRNLMAGRAPIDGLEFRLEHDRDWRWVMATLVPIETLPDGRALRVLGVYVDVTRLHLATAELRLAAHVQEHTPDAVLICDAAGRLLKANRAIQRLTGWAPEVLVEELLADLRADAYPVPPANRSWEGECHYRTLSGVPLACWQRQSPVLDEYGNLSYLLVTLSELSERQRQEARIRYLAEHDSLTGLYNRAALIERLGDVLAQARRQPHVGAVMYLDLDRFKQINDTLGHEAGDALLIEVARRIRSVVRTGDAVGRMGGDEFVVLLARLEYPRDAAAVADKLLAALLEPFVLSGQRVESPASIGVAMFPQDGEDADTLLRHADAAMYDVKTQGRGRWQFFTSALQSQVANRRAREAMLTRALERHEFVLEYQLIYGNPVREPLAMEALLRWHTPAGERLPAQAFIDLAEDMRLALRLTRYTLDLVGQQLAGWLEAGLVPVPVAINLTSRQFHDPLLVTHVAETLREHRLDGQWIEFEVAESALFADLEQSRKQLARLAELGVGVAVDRFGGDIRRWFELADAPLTRIKVECSVLAELSGNDRGRMALSAWQGVLGRPLAVTGVESDDDLACAERIGSQAVQGWVCQAPLNGEQMAQVLRQRQAREAGLPAEPPAAG</sequence>
<dbReference type="GO" id="GO:0003824">
    <property type="term" value="F:catalytic activity"/>
    <property type="evidence" value="ECO:0007669"/>
    <property type="project" value="UniProtKB-ARBA"/>
</dbReference>
<dbReference type="OrthoDB" id="9813903at2"/>
<dbReference type="InterPro" id="IPR000160">
    <property type="entry name" value="GGDEF_dom"/>
</dbReference>
<dbReference type="Gene3D" id="3.30.450.20">
    <property type="entry name" value="PAS domain"/>
    <property type="match status" value="3"/>
</dbReference>
<dbReference type="SUPFAM" id="SSF55785">
    <property type="entry name" value="PYP-like sensor domain (PAS domain)"/>
    <property type="match status" value="3"/>
</dbReference>
<organism evidence="5 6">
    <name type="scientific">Laribacter hongkongensis</name>
    <dbReference type="NCBI Taxonomy" id="168471"/>
    <lineage>
        <taxon>Bacteria</taxon>
        <taxon>Pseudomonadati</taxon>
        <taxon>Pseudomonadota</taxon>
        <taxon>Betaproteobacteria</taxon>
        <taxon>Neisseriales</taxon>
        <taxon>Aquaspirillaceae</taxon>
        <taxon>Laribacter</taxon>
    </lineage>
</organism>
<accession>A0A248LP39</accession>
<dbReference type="SUPFAM" id="SSF55073">
    <property type="entry name" value="Nucleotide cyclase"/>
    <property type="match status" value="1"/>
</dbReference>
<dbReference type="PROSITE" id="PS50112">
    <property type="entry name" value="PAS"/>
    <property type="match status" value="2"/>
</dbReference>
<dbReference type="PANTHER" id="PTHR44757:SF2">
    <property type="entry name" value="BIOFILM ARCHITECTURE MAINTENANCE PROTEIN MBAA"/>
    <property type="match status" value="1"/>
</dbReference>
<dbReference type="NCBIfam" id="TIGR00254">
    <property type="entry name" value="GGDEF"/>
    <property type="match status" value="1"/>
</dbReference>
<keyword evidence="1" id="KW-1133">Transmembrane helix</keyword>
<feature type="domain" description="PAS" evidence="2">
    <location>
        <begin position="558"/>
        <end position="601"/>
    </location>
</feature>
<dbReference type="FunFam" id="3.30.70.270:FF:000001">
    <property type="entry name" value="Diguanylate cyclase domain protein"/>
    <property type="match status" value="1"/>
</dbReference>
<dbReference type="PANTHER" id="PTHR44757">
    <property type="entry name" value="DIGUANYLATE CYCLASE DGCP"/>
    <property type="match status" value="1"/>
</dbReference>
<dbReference type="AlphaFoldDB" id="A0A248LP39"/>
<dbReference type="InterPro" id="IPR000014">
    <property type="entry name" value="PAS"/>
</dbReference>
<feature type="transmembrane region" description="Helical" evidence="1">
    <location>
        <begin position="214"/>
        <end position="232"/>
    </location>
</feature>
<dbReference type="PROSITE" id="PS50887">
    <property type="entry name" value="GGDEF"/>
    <property type="match status" value="1"/>
</dbReference>
<dbReference type="EMBL" id="CP022115">
    <property type="protein sequence ID" value="ASJ26194.1"/>
    <property type="molecule type" value="Genomic_DNA"/>
</dbReference>
<dbReference type="SMART" id="SM00086">
    <property type="entry name" value="PAC"/>
    <property type="match status" value="3"/>
</dbReference>
<feature type="transmembrane region" description="Helical" evidence="1">
    <location>
        <begin position="91"/>
        <end position="109"/>
    </location>
</feature>
<dbReference type="InterPro" id="IPR043128">
    <property type="entry name" value="Rev_trsase/Diguanyl_cyclase"/>
</dbReference>
<dbReference type="GO" id="GO:0006355">
    <property type="term" value="P:regulation of DNA-templated transcription"/>
    <property type="evidence" value="ECO:0007669"/>
    <property type="project" value="InterPro"/>
</dbReference>
<dbReference type="CDD" id="cd01949">
    <property type="entry name" value="GGDEF"/>
    <property type="match status" value="1"/>
</dbReference>
<dbReference type="Gene3D" id="3.30.70.270">
    <property type="match status" value="1"/>
</dbReference>
<keyword evidence="1" id="KW-0472">Membrane</keyword>
<feature type="transmembrane region" description="Helical" evidence="1">
    <location>
        <begin position="160"/>
        <end position="180"/>
    </location>
</feature>
<evidence type="ECO:0000313" key="6">
    <source>
        <dbReference type="Proteomes" id="UP000197424"/>
    </source>
</evidence>
<feature type="transmembrane region" description="Helical" evidence="1">
    <location>
        <begin position="66"/>
        <end position="85"/>
    </location>
</feature>
<dbReference type="NCBIfam" id="TIGR00229">
    <property type="entry name" value="sensory_box"/>
    <property type="match status" value="1"/>
</dbReference>
<dbReference type="InterPro" id="IPR052155">
    <property type="entry name" value="Biofilm_reg_signaling"/>
</dbReference>
<dbReference type="Gene3D" id="3.20.20.450">
    <property type="entry name" value="EAL domain"/>
    <property type="match status" value="1"/>
</dbReference>
<dbReference type="Pfam" id="PF08447">
    <property type="entry name" value="PAS_3"/>
    <property type="match status" value="1"/>
</dbReference>
<feature type="domain" description="EAL" evidence="3">
    <location>
        <begin position="848"/>
        <end position="1099"/>
    </location>
</feature>
<dbReference type="RefSeq" id="WP_088861749.1">
    <property type="nucleotide sequence ID" value="NZ_CP022115.1"/>
</dbReference>
<feature type="transmembrane region" description="Helical" evidence="1">
    <location>
        <begin position="239"/>
        <end position="257"/>
    </location>
</feature>
<dbReference type="PROSITE" id="PS50883">
    <property type="entry name" value="EAL"/>
    <property type="match status" value="1"/>
</dbReference>
<feature type="transmembrane region" description="Helical" evidence="1">
    <location>
        <begin position="192"/>
        <end position="208"/>
    </location>
</feature>
<dbReference type="SMART" id="SM00091">
    <property type="entry name" value="PAS"/>
    <property type="match status" value="2"/>
</dbReference>
<gene>
    <name evidence="5" type="ORF">LHGZ1_3363</name>
</gene>
<evidence type="ECO:0000259" key="4">
    <source>
        <dbReference type="PROSITE" id="PS50887"/>
    </source>
</evidence>